<reference evidence="1 2" key="2">
    <citation type="journal article" date="1986" name="Med. Microbiol. Immunol.">
        <title>Insect iridescent virus type 6 induced toxic degenerative hepatitis in mice.</title>
        <authorList>
            <person name="Lorbacher de Ruiz H."/>
            <person name="Gelderblom H."/>
            <person name="Hofmann W."/>
            <person name="Darai G."/>
        </authorList>
    </citation>
    <scope>NUCLEOTIDE SEQUENCE [LARGE SCALE GENOMIC DNA]</scope>
</reference>
<reference evidence="1 2" key="3">
    <citation type="journal article" date="1987" name="Virology">
        <title>Molecular cloning and physical mapping of the genome of insect iridescent virus type 6: further evidence for circular permutation of the viral genome.</title>
        <authorList>
            <person name="Schnitzler P."/>
            <person name="Soltau J.B."/>
            <person name="Fischer M."/>
            <person name="Reisner H."/>
            <person name="Scholz J."/>
            <person name="Delius H."/>
            <person name="Darai G."/>
        </authorList>
    </citation>
    <scope>NUCLEOTIDE SEQUENCE [LARGE SCALE GENOMIC DNA]</scope>
</reference>
<protein>
    <submittedName>
        <fullName evidence="1">417L</fullName>
    </submittedName>
</protein>
<reference evidence="1 2" key="13">
    <citation type="journal article" date="1998" name="Virus Genes">
        <title>Identification of a thymidylate synthase gene within the genome of Chilo iridescent virus.</title>
        <authorList>
            <person name="Muller K."/>
            <person name="Tidona C.A."/>
            <person name="Bahr U."/>
            <person name="Darai G."/>
        </authorList>
    </citation>
    <scope>NUCLEOTIDE SEQUENCE [LARGE SCALE GENOMIC DNA]</scope>
</reference>
<organismHost>
    <name type="scientific">Chilo suppressalis</name>
    <name type="common">Asiatic rice borer moth</name>
    <dbReference type="NCBI Taxonomy" id="168631"/>
</organismHost>
<organismHost>
    <name type="scientific">Gryllus campestris</name>
    <dbReference type="NCBI Taxonomy" id="58607"/>
</organismHost>
<reference evidence="1 2" key="12">
    <citation type="journal article" date="1997" name="Virus Genes">
        <title>The DNA sequence of Chilo iridescent virus between the genome coordinates 0.101 and 0.391; similarities in coding strategy between insect and vertebrate iridoviruses.</title>
        <authorList>
            <person name="Bahr U."/>
            <person name="Tidona C.A."/>
            <person name="Darai G."/>
        </authorList>
    </citation>
    <scope>NUCLEOTIDE SEQUENCE [LARGE SCALE GENOMIC DNA]</scope>
</reference>
<reference evidence="1 2" key="4">
    <citation type="journal article" date="1988" name="Virology">
        <title>Identification and characterization of the repetitive DNA element in the genome of insect iridescent virus type 6.</title>
        <authorList>
            <person name="Fischer M."/>
            <person name="Schnitzler P."/>
            <person name="Delius H."/>
            <person name="Darai G."/>
        </authorList>
    </citation>
    <scope>NUCLEOTIDE SEQUENCE [LARGE SCALE GENOMIC DNA]</scope>
</reference>
<sequence length="55" mass="5658">MPYSLGTTLNAHNGILLKGPGCVALNLRSPGRSSISSGPIPYPARGHPFKLTGAL</sequence>
<organism evidence="1 2">
    <name type="scientific">Invertebrate iridescent virus 6</name>
    <name type="common">IIV-6</name>
    <name type="synonym">Chilo iridescent virus</name>
    <dbReference type="NCBI Taxonomy" id="176652"/>
    <lineage>
        <taxon>Viruses</taxon>
        <taxon>Varidnaviria</taxon>
        <taxon>Bamfordvirae</taxon>
        <taxon>Nucleocytoviricota</taxon>
        <taxon>Megaviricetes</taxon>
        <taxon>Pimascovirales</taxon>
        <taxon>Pimascovirales incertae sedis</taxon>
        <taxon>Iridoviridae</taxon>
        <taxon>Betairidovirinae</taxon>
        <taxon>Iridovirus</taxon>
        <taxon>Iridovirus chilo1</taxon>
    </lineage>
</organism>
<reference evidence="1 2" key="7">
    <citation type="journal article" date="1993" name="J. Gen. Virol.">
        <title>Identification of the gene encoding the major capsid protein of insect iridescent virus type 6 by polymerase chain reaction.</title>
        <authorList>
            <person name="Stohwasser R."/>
            <person name="Raab K."/>
            <person name="Schnitzler P."/>
            <person name="Janssen W."/>
            <person name="Darai G."/>
        </authorList>
    </citation>
    <scope>NUCLEOTIDE SEQUENCE [LARGE SCALE GENOMIC DNA]</scope>
</reference>
<dbReference type="RefSeq" id="NP_149880.1">
    <property type="nucleotide sequence ID" value="NC_003038.1"/>
</dbReference>
<evidence type="ECO:0000313" key="1">
    <source>
        <dbReference type="EMBL" id="AAK82277.1"/>
    </source>
</evidence>
<reference evidence="1 2" key="9">
    <citation type="journal article" date="1994" name="J. Gen. Virol.">
        <title>Insect iridescent virus type 6 encodes a polypeptide related to the largest subunit of eukaryotic RNA polymerase II.</title>
        <authorList>
            <person name="Schnitzler P."/>
            <person name="Sonntag K.C."/>
            <person name="Muller M."/>
            <person name="Janssen W."/>
            <person name="Bugert J.J."/>
            <person name="Koonin E.V."/>
            <person name="Darai G."/>
        </authorList>
    </citation>
    <scope>NUCLEOTIDE SEQUENCE [LARGE SCALE GENOMIC DNA]</scope>
</reference>
<proteinExistence type="predicted"/>
<organismHost>
    <name type="scientific">Gryllus bimaculatus</name>
    <name type="common">Two-spotted cricket</name>
    <dbReference type="NCBI Taxonomy" id="6999"/>
</organismHost>
<organismHost>
    <name type="scientific">Spodoptera frugiperda</name>
    <name type="common">Fall armyworm</name>
    <dbReference type="NCBI Taxonomy" id="7108"/>
</organismHost>
<keyword evidence="2" id="KW-1185">Reference proteome</keyword>
<accession>Q91FA8</accession>
<dbReference type="EMBL" id="AF303741">
    <property type="protein sequence ID" value="AAK82277.1"/>
    <property type="molecule type" value="Genomic_DNA"/>
</dbReference>
<reference evidence="1 2" key="14">
    <citation type="journal article" date="1999" name="Virus Genes">
        <title>Identification of a gene cluster within the genome of Chilo iridescent virus encoding enzymes involved in viral DNA replication and processing.</title>
        <authorList>
            <person name="Muller K."/>
            <person name="Tidona C.A."/>
            <person name="Darai G."/>
        </authorList>
    </citation>
    <scope>NUCLEOTIDE SEQUENCE [LARGE SCALE GENOMIC DNA]</scope>
</reference>
<dbReference type="GeneID" id="1733189"/>
<evidence type="ECO:0000313" key="2">
    <source>
        <dbReference type="Proteomes" id="UP000001359"/>
    </source>
</evidence>
<reference evidence="1 2" key="6">
    <citation type="journal article" date="1992" name="Virus Genes">
        <title>Characterization of the third origin of DNA replication of the genome of insect iridescent virus type 6.</title>
        <authorList>
            <person name="Sonntag K.C."/>
            <person name="Darai G."/>
        </authorList>
    </citation>
    <scope>NUCLEOTIDE SEQUENCE [LARGE SCALE GENOMIC DNA]</scope>
</reference>
<name>Q91FA8_IIV6</name>
<reference evidence="1 2" key="11">
    <citation type="journal article" date="1994" name="Virus Genes">
        <title>Chilo iridescent virus encodes a putative helicase belonging to a distinct family within the "DEAD/H" superfamily: implications for the evolution of large DNA viruses.</title>
        <authorList>
            <person name="Sonntag K.C."/>
            <person name="Schnitzler P."/>
            <person name="Koonin E.V."/>
            <person name="Darai G."/>
        </authorList>
    </citation>
    <scope>NUCLEOTIDE SEQUENCE [LARGE SCALE GENOMIC DNA]</scope>
</reference>
<reference evidence="1 2" key="1">
    <citation type="journal article" date="1984" name="J. Virol.">
        <title>DNA analysis of insect iridescent virus 6: evidence for circular permutation and terminal redundancy.</title>
        <authorList>
            <person name="Delius H."/>
            <person name="Darai G."/>
            <person name="Fluegel R.M."/>
        </authorList>
    </citation>
    <scope>NUCLEOTIDE SEQUENCE [LARGE SCALE GENOMIC DNA]</scope>
</reference>
<reference evidence="1 2" key="10">
    <citation type="journal article" date="1994" name="Nucleic Acids Res.">
        <title>Identification of genes encoding zinc finger proteins, non-histone chromosomal HMG protein homologue, and a putative GTP phosphohydrolase in the genome of Chilo iridescent virus.</title>
        <authorList>
            <person name="Schnitzler P."/>
            <person name="Hug M."/>
            <person name="Handermann M."/>
            <person name="Janssen W."/>
            <person name="Koonin E.V."/>
            <person name="Delius H."/>
            <person name="Darai C."/>
        </authorList>
    </citation>
    <scope>NUCLEOTIDE SEQUENCE [LARGE SCALE GENOMIC DNA]</scope>
</reference>
<reference evidence="1 2" key="8">
    <citation type="journal article" date="1994" name="Intervirology">
        <title>Identification of the primary structure and the coding capacity of the genome of insect iridescent virus type 6 between the genome coordinates 0.310 and 0.347 (7990 bp).</title>
        <authorList>
            <person name="Sonntag K.C."/>
            <person name="Schnitzler P."/>
            <person name="Janssen W."/>
            <person name="Darai G."/>
        </authorList>
    </citation>
    <scope>NUCLEOTIDE SEQUENCE [LARGE SCALE GENOMIC DNA]</scope>
</reference>
<organismHost>
    <name type="scientific">Acheta domesticus</name>
    <name type="common">House cricket</name>
    <dbReference type="NCBI Taxonomy" id="6997"/>
</organismHost>
<reference evidence="1 2" key="15">
    <citation type="journal article" date="2001" name="Virology">
        <title>Analysis of the first complete DNA sequence of an invertebrate iridovirus: coding strategy of the genome of Chilo iridescent virus.</title>
        <authorList>
            <person name="Jakob N.J."/>
            <person name="Muller K."/>
            <person name="Bahr U."/>
            <person name="Darai G."/>
        </authorList>
    </citation>
    <scope>NUCLEOTIDE SEQUENCE [LARGE SCALE GENOMIC DNA]</scope>
</reference>
<dbReference type="KEGG" id="vg:1733189"/>
<dbReference type="Proteomes" id="UP000001359">
    <property type="component" value="Segment"/>
</dbReference>
<reference evidence="1 2" key="5">
    <citation type="journal article" date="1992" name="Virus Genes">
        <title>Identification and mapping of origins of DNA replication within the DNA sequences of the genome of insect iridescent virus type 6.</title>
        <authorList>
            <person name="Handermann M."/>
            <person name="Schnitzler P."/>
            <person name="Rosen-Wolff A."/>
            <person name="Raab K."/>
            <person name="Sonntag K.C."/>
            <person name="Darai G."/>
        </authorList>
    </citation>
    <scope>NUCLEOTIDE SEQUENCE [LARGE SCALE GENOMIC DNA]</scope>
</reference>